<sequence length="461" mass="52250">AAAGRPLQIAAPTAREATNYLWRSHTVEECLARALILNPIPTHSPVGETAAAPRKSLGGHRRAIVESDRSVRRRAASRPACSRGGYVHRSSRSRSIHVGVPVAVRVQRQCHDGGDGRGVVRAQGQEPGGAGATHARHPPLHRRPSGTLQRQTRSQARTKDCRSKHKCQGNEIHSLWRRRRRSCCRSMHAIDKGVFQGQYSTSSNCLRSAYGPGICFFSQTQKEVTLVYANLARQKVDSRIPASDYLEVNQDLLDILMAGFNNRDIAIHYSTILRDCVRHQVAARYVLYSQHMKKFFDYIQFPDFSPSSEAFKTFKELLTRHKSSAAEFFTKNYDWFFSDFHTKLLHSSNYVTKRQSIQLLGDILLERTNSSVMLRYVSSKENLIVLMNLLRDPSQPIQVEAFHIFKLFTANKNKPRDITSILVANKSKIIRFLNAFTLEKEDRVFESDKAQVLADVMAMKL</sequence>
<dbReference type="AlphaFoldDB" id="A0A453IVU7"/>
<evidence type="ECO:0000313" key="4">
    <source>
        <dbReference type="Proteomes" id="UP000015105"/>
    </source>
</evidence>
<accession>A0A453IVU7</accession>
<evidence type="ECO:0000313" key="3">
    <source>
        <dbReference type="EnsemblPlants" id="AET4Gv20700500.2"/>
    </source>
</evidence>
<reference evidence="4" key="1">
    <citation type="journal article" date="2014" name="Science">
        <title>Ancient hybridizations among the ancestral genomes of bread wheat.</title>
        <authorList>
            <consortium name="International Wheat Genome Sequencing Consortium,"/>
            <person name="Marcussen T."/>
            <person name="Sandve S.R."/>
            <person name="Heier L."/>
            <person name="Spannagl M."/>
            <person name="Pfeifer M."/>
            <person name="Jakobsen K.S."/>
            <person name="Wulff B.B."/>
            <person name="Steuernagel B."/>
            <person name="Mayer K.F."/>
            <person name="Olsen O.A."/>
        </authorList>
    </citation>
    <scope>NUCLEOTIDE SEQUENCE [LARGE SCALE GENOMIC DNA]</scope>
    <source>
        <strain evidence="4">cv. AL8/78</strain>
    </source>
</reference>
<reference evidence="3" key="5">
    <citation type="journal article" date="2021" name="G3 (Bethesda)">
        <title>Aegilops tauschii genome assembly Aet v5.0 features greater sequence contiguity and improved annotation.</title>
        <authorList>
            <person name="Wang L."/>
            <person name="Zhu T."/>
            <person name="Rodriguez J.C."/>
            <person name="Deal K.R."/>
            <person name="Dubcovsky J."/>
            <person name="McGuire P.E."/>
            <person name="Lux T."/>
            <person name="Spannagl M."/>
            <person name="Mayer K.F.X."/>
            <person name="Baldrich P."/>
            <person name="Meyers B.C."/>
            <person name="Huo N."/>
            <person name="Gu Y.Q."/>
            <person name="Zhou H."/>
            <person name="Devos K.M."/>
            <person name="Bennetzen J.L."/>
            <person name="Unver T."/>
            <person name="Budak H."/>
            <person name="Gulick P.J."/>
            <person name="Galiba G."/>
            <person name="Kalapos B."/>
            <person name="Nelson D.R."/>
            <person name="Li P."/>
            <person name="You F.M."/>
            <person name="Luo M.C."/>
            <person name="Dvorak J."/>
        </authorList>
    </citation>
    <scope>NUCLEOTIDE SEQUENCE [LARGE SCALE GENOMIC DNA]</scope>
    <source>
        <strain evidence="3">cv. AL8/78</strain>
    </source>
</reference>
<reference evidence="3" key="3">
    <citation type="journal article" date="2017" name="Nature">
        <title>Genome sequence of the progenitor of the wheat D genome Aegilops tauschii.</title>
        <authorList>
            <person name="Luo M.C."/>
            <person name="Gu Y.Q."/>
            <person name="Puiu D."/>
            <person name="Wang H."/>
            <person name="Twardziok S.O."/>
            <person name="Deal K.R."/>
            <person name="Huo N."/>
            <person name="Zhu T."/>
            <person name="Wang L."/>
            <person name="Wang Y."/>
            <person name="McGuire P.E."/>
            <person name="Liu S."/>
            <person name="Long H."/>
            <person name="Ramasamy R.K."/>
            <person name="Rodriguez J.C."/>
            <person name="Van S.L."/>
            <person name="Yuan L."/>
            <person name="Wang Z."/>
            <person name="Xia Z."/>
            <person name="Xiao L."/>
            <person name="Anderson O.D."/>
            <person name="Ouyang S."/>
            <person name="Liang Y."/>
            <person name="Zimin A.V."/>
            <person name="Pertea G."/>
            <person name="Qi P."/>
            <person name="Bennetzen J.L."/>
            <person name="Dai X."/>
            <person name="Dawson M.W."/>
            <person name="Muller H.G."/>
            <person name="Kugler K."/>
            <person name="Rivarola-Duarte L."/>
            <person name="Spannagl M."/>
            <person name="Mayer K.F.X."/>
            <person name="Lu F.H."/>
            <person name="Bevan M.W."/>
            <person name="Leroy P."/>
            <person name="Li P."/>
            <person name="You F.M."/>
            <person name="Sun Q."/>
            <person name="Liu Z."/>
            <person name="Lyons E."/>
            <person name="Wicker T."/>
            <person name="Salzberg S.L."/>
            <person name="Devos K.M."/>
            <person name="Dvorak J."/>
        </authorList>
    </citation>
    <scope>NUCLEOTIDE SEQUENCE [LARGE SCALE GENOMIC DNA]</scope>
    <source>
        <strain evidence="3">cv. AL8/78</strain>
    </source>
</reference>
<dbReference type="Gramene" id="AET4Gv20700500.2">
    <property type="protein sequence ID" value="AET4Gv20700500.2"/>
    <property type="gene ID" value="AET4Gv20700500"/>
</dbReference>
<evidence type="ECO:0000256" key="2">
    <source>
        <dbReference type="SAM" id="MobiDB-lite"/>
    </source>
</evidence>
<dbReference type="SUPFAM" id="SSF48371">
    <property type="entry name" value="ARM repeat"/>
    <property type="match status" value="1"/>
</dbReference>
<evidence type="ECO:0008006" key="5">
    <source>
        <dbReference type="Google" id="ProtNLM"/>
    </source>
</evidence>
<dbReference type="GO" id="GO:0043539">
    <property type="term" value="F:protein serine/threonine kinase activator activity"/>
    <property type="evidence" value="ECO:0007669"/>
    <property type="project" value="TreeGrafter"/>
</dbReference>
<dbReference type="Pfam" id="PF08569">
    <property type="entry name" value="Mo25"/>
    <property type="match status" value="1"/>
</dbReference>
<proteinExistence type="inferred from homology"/>
<keyword evidence="4" id="KW-1185">Reference proteome</keyword>
<dbReference type="EnsemblPlants" id="AET4Gv20700500.2">
    <property type="protein sequence ID" value="AET4Gv20700500.2"/>
    <property type="gene ID" value="AET4Gv20700500"/>
</dbReference>
<dbReference type="InterPro" id="IPR011989">
    <property type="entry name" value="ARM-like"/>
</dbReference>
<name>A0A453IVU7_AEGTS</name>
<organism evidence="3 4">
    <name type="scientific">Aegilops tauschii subsp. strangulata</name>
    <name type="common">Goatgrass</name>
    <dbReference type="NCBI Taxonomy" id="200361"/>
    <lineage>
        <taxon>Eukaryota</taxon>
        <taxon>Viridiplantae</taxon>
        <taxon>Streptophyta</taxon>
        <taxon>Embryophyta</taxon>
        <taxon>Tracheophyta</taxon>
        <taxon>Spermatophyta</taxon>
        <taxon>Magnoliopsida</taxon>
        <taxon>Liliopsida</taxon>
        <taxon>Poales</taxon>
        <taxon>Poaceae</taxon>
        <taxon>BOP clade</taxon>
        <taxon>Pooideae</taxon>
        <taxon>Triticodae</taxon>
        <taxon>Triticeae</taxon>
        <taxon>Triticinae</taxon>
        <taxon>Aegilops</taxon>
    </lineage>
</organism>
<evidence type="ECO:0000256" key="1">
    <source>
        <dbReference type="ARBA" id="ARBA00011012"/>
    </source>
</evidence>
<reference evidence="4" key="2">
    <citation type="journal article" date="2017" name="Nat. Plants">
        <title>The Aegilops tauschii genome reveals multiple impacts of transposons.</title>
        <authorList>
            <person name="Zhao G."/>
            <person name="Zou C."/>
            <person name="Li K."/>
            <person name="Wang K."/>
            <person name="Li T."/>
            <person name="Gao L."/>
            <person name="Zhang X."/>
            <person name="Wang H."/>
            <person name="Yang Z."/>
            <person name="Liu X."/>
            <person name="Jiang W."/>
            <person name="Mao L."/>
            <person name="Kong X."/>
            <person name="Jiao Y."/>
            <person name="Jia J."/>
        </authorList>
    </citation>
    <scope>NUCLEOTIDE SEQUENCE [LARGE SCALE GENOMIC DNA]</scope>
    <source>
        <strain evidence="4">cv. AL8/78</strain>
    </source>
</reference>
<protein>
    <recommendedName>
        <fullName evidence="5">MO25-like protein</fullName>
    </recommendedName>
</protein>
<dbReference type="STRING" id="200361.A0A453IVU7"/>
<feature type="region of interest" description="Disordered" evidence="2">
    <location>
        <begin position="110"/>
        <end position="164"/>
    </location>
</feature>
<feature type="compositionally biased region" description="Basic residues" evidence="2">
    <location>
        <begin position="134"/>
        <end position="144"/>
    </location>
</feature>
<dbReference type="Proteomes" id="UP000015105">
    <property type="component" value="Chromosome 4D"/>
</dbReference>
<feature type="region of interest" description="Disordered" evidence="2">
    <location>
        <begin position="67"/>
        <end position="93"/>
    </location>
</feature>
<comment type="similarity">
    <text evidence="1">Belongs to the Mo25 family.</text>
</comment>
<dbReference type="Gene3D" id="1.25.10.10">
    <property type="entry name" value="Leucine-rich Repeat Variant"/>
    <property type="match status" value="1"/>
</dbReference>
<reference evidence="3" key="4">
    <citation type="submission" date="2019-03" db="UniProtKB">
        <authorList>
            <consortium name="EnsemblPlants"/>
        </authorList>
    </citation>
    <scope>IDENTIFICATION</scope>
</reference>
<dbReference type="InterPro" id="IPR016024">
    <property type="entry name" value="ARM-type_fold"/>
</dbReference>
<feature type="compositionally biased region" description="Polar residues" evidence="2">
    <location>
        <begin position="146"/>
        <end position="155"/>
    </location>
</feature>
<dbReference type="InterPro" id="IPR013878">
    <property type="entry name" value="Mo25"/>
</dbReference>
<dbReference type="PANTHER" id="PTHR10182:SF27">
    <property type="entry name" value="PROTEIN 39, PUTATIVE, EXPRESSED-RELATED"/>
    <property type="match status" value="1"/>
</dbReference>
<dbReference type="PANTHER" id="PTHR10182">
    <property type="entry name" value="CALCIUM-BINDING PROTEIN 39-RELATED"/>
    <property type="match status" value="1"/>
</dbReference>
<dbReference type="GO" id="GO:0035556">
    <property type="term" value="P:intracellular signal transduction"/>
    <property type="evidence" value="ECO:0007669"/>
    <property type="project" value="TreeGrafter"/>
</dbReference>